<accession>A0A1W1WTR5</accession>
<gene>
    <name evidence="1" type="ORF">SAMN05660197_0935</name>
</gene>
<dbReference type="RefSeq" id="WP_084275378.1">
    <property type="nucleotide sequence ID" value="NZ_AP026671.1"/>
</dbReference>
<dbReference type="Proteomes" id="UP000192602">
    <property type="component" value="Unassembled WGS sequence"/>
</dbReference>
<proteinExistence type="predicted"/>
<sequence>MDINKKVLLLALAKKKEDESFKDILLMLENSHLFTLKEGKRLLKELKQEQYVNDESLTFKGFALAKDIEEEFKL</sequence>
<dbReference type="AlphaFoldDB" id="A0A1W1WTR5"/>
<dbReference type="EMBL" id="FWWZ01000001">
    <property type="protein sequence ID" value="SMC09133.1"/>
    <property type="molecule type" value="Genomic_DNA"/>
</dbReference>
<organism evidence="1 2">
    <name type="scientific">Nitratiruptor tergarcus DSM 16512</name>
    <dbReference type="NCBI Taxonomy" id="1069081"/>
    <lineage>
        <taxon>Bacteria</taxon>
        <taxon>Pseudomonadati</taxon>
        <taxon>Campylobacterota</taxon>
        <taxon>Epsilonproteobacteria</taxon>
        <taxon>Nautiliales</taxon>
        <taxon>Nitratiruptoraceae</taxon>
        <taxon>Nitratiruptor</taxon>
    </lineage>
</organism>
<evidence type="ECO:0000313" key="1">
    <source>
        <dbReference type="EMBL" id="SMC09133.1"/>
    </source>
</evidence>
<reference evidence="2" key="1">
    <citation type="submission" date="2017-04" db="EMBL/GenBank/DDBJ databases">
        <authorList>
            <person name="Varghese N."/>
            <person name="Submissions S."/>
        </authorList>
    </citation>
    <scope>NUCLEOTIDE SEQUENCE [LARGE SCALE GENOMIC DNA]</scope>
    <source>
        <strain evidence="2">DSM 16512</strain>
    </source>
</reference>
<dbReference type="STRING" id="1069081.SAMN05660197_0935"/>
<evidence type="ECO:0000313" key="2">
    <source>
        <dbReference type="Proteomes" id="UP000192602"/>
    </source>
</evidence>
<name>A0A1W1WTR5_9BACT</name>
<protein>
    <submittedName>
        <fullName evidence="1">Uncharacterized protein</fullName>
    </submittedName>
</protein>
<keyword evidence="2" id="KW-1185">Reference proteome</keyword>